<evidence type="ECO:0000256" key="5">
    <source>
        <dbReference type="ARBA" id="ARBA00023136"/>
    </source>
</evidence>
<organism evidence="7 8">
    <name type="scientific">Paraburkholderia diazotrophica</name>
    <dbReference type="NCBI Taxonomy" id="667676"/>
    <lineage>
        <taxon>Bacteria</taxon>
        <taxon>Pseudomonadati</taxon>
        <taxon>Pseudomonadota</taxon>
        <taxon>Betaproteobacteria</taxon>
        <taxon>Burkholderiales</taxon>
        <taxon>Burkholderiaceae</taxon>
        <taxon>Paraburkholderia</taxon>
    </lineage>
</organism>
<keyword evidence="8" id="KW-1185">Reference proteome</keyword>
<dbReference type="EMBL" id="FNYE01000007">
    <property type="protein sequence ID" value="SEJ14613.1"/>
    <property type="molecule type" value="Genomic_DNA"/>
</dbReference>
<dbReference type="GO" id="GO:0005886">
    <property type="term" value="C:plasma membrane"/>
    <property type="evidence" value="ECO:0007669"/>
    <property type="project" value="UniProtKB-SubCell"/>
</dbReference>
<comment type="subcellular location">
    <subcellularLocation>
        <location evidence="1">Cell membrane</location>
        <topology evidence="1">Multi-pass membrane protein</topology>
    </subcellularLocation>
</comment>
<dbReference type="OrthoDB" id="7274139at2"/>
<evidence type="ECO:0000256" key="2">
    <source>
        <dbReference type="ARBA" id="ARBA00022475"/>
    </source>
</evidence>
<dbReference type="NCBIfam" id="TIGR02229">
    <property type="entry name" value="caa3_sub_IV"/>
    <property type="match status" value="1"/>
</dbReference>
<feature type="transmembrane region" description="Helical" evidence="6">
    <location>
        <begin position="65"/>
        <end position="86"/>
    </location>
</feature>
<evidence type="ECO:0000256" key="6">
    <source>
        <dbReference type="SAM" id="Phobius"/>
    </source>
</evidence>
<feature type="transmembrane region" description="Helical" evidence="6">
    <location>
        <begin position="40"/>
        <end position="58"/>
    </location>
</feature>
<evidence type="ECO:0000313" key="8">
    <source>
        <dbReference type="Proteomes" id="UP000198866"/>
    </source>
</evidence>
<reference evidence="8" key="1">
    <citation type="submission" date="2016-10" db="EMBL/GenBank/DDBJ databases">
        <authorList>
            <person name="Varghese N."/>
            <person name="Submissions S."/>
        </authorList>
    </citation>
    <scope>NUCLEOTIDE SEQUENCE [LARGE SCALE GENOMIC DNA]</scope>
    <source>
        <strain evidence="8">LMG 26031</strain>
    </source>
</reference>
<evidence type="ECO:0000256" key="1">
    <source>
        <dbReference type="ARBA" id="ARBA00004651"/>
    </source>
</evidence>
<evidence type="ECO:0000256" key="4">
    <source>
        <dbReference type="ARBA" id="ARBA00022989"/>
    </source>
</evidence>
<dbReference type="STRING" id="667676.SAMN05192539_100757"/>
<dbReference type="RefSeq" id="WP_090865287.1">
    <property type="nucleotide sequence ID" value="NZ_FNYE01000007.1"/>
</dbReference>
<gene>
    <name evidence="7" type="ORF">SAMN05192539_100757</name>
</gene>
<dbReference type="Pfam" id="PF03626">
    <property type="entry name" value="COX4_pro"/>
    <property type="match status" value="1"/>
</dbReference>
<dbReference type="InterPro" id="IPR005171">
    <property type="entry name" value="Cyt_c_oxidase_su4_prok"/>
</dbReference>
<dbReference type="InterPro" id="IPR011743">
    <property type="entry name" value="Caa3_sub_IV"/>
</dbReference>
<keyword evidence="3 6" id="KW-0812">Transmembrane</keyword>
<accession>A0A1H6WCK4</accession>
<keyword evidence="5 6" id="KW-0472">Membrane</keyword>
<keyword evidence="4 6" id="KW-1133">Transmembrane helix</keyword>
<evidence type="ECO:0000313" key="7">
    <source>
        <dbReference type="EMBL" id="SEJ14613.1"/>
    </source>
</evidence>
<dbReference type="AlphaFoldDB" id="A0A1H6WCK4"/>
<proteinExistence type="predicted"/>
<dbReference type="Proteomes" id="UP000198866">
    <property type="component" value="Unassembled WGS sequence"/>
</dbReference>
<name>A0A1H6WCK4_9BURK</name>
<keyword evidence="2" id="KW-1003">Cell membrane</keyword>
<protein>
    <submittedName>
        <fullName evidence="7">Cytochrome c oxidase subunit 4</fullName>
    </submittedName>
</protein>
<evidence type="ECO:0000256" key="3">
    <source>
        <dbReference type="ARBA" id="ARBA00022692"/>
    </source>
</evidence>
<sequence>MSSHDAHRYVGQLKVWAALLALLLLTFSSSYLKLGPWNSVINFGIATAKALLVALYFMHLRRASAMLRIAAIAALLTLGLLFGLSYTDYSTRAINVAPWQAPAVPQDAGAAAS</sequence>